<dbReference type="PANTHER" id="PTHR25462">
    <property type="entry name" value="BONUS, ISOFORM C-RELATED"/>
    <property type="match status" value="1"/>
</dbReference>
<dbReference type="PROSITE" id="PS50119">
    <property type="entry name" value="ZF_BBOX"/>
    <property type="match status" value="1"/>
</dbReference>
<dbReference type="EMBL" id="JH816290">
    <property type="protein sequence ID" value="EKC43078.1"/>
    <property type="molecule type" value="Genomic_DNA"/>
</dbReference>
<gene>
    <name evidence="5" type="ORF">CGI_10015537</name>
</gene>
<dbReference type="SMART" id="SM00184">
    <property type="entry name" value="RING"/>
    <property type="match status" value="1"/>
</dbReference>
<evidence type="ECO:0000256" key="2">
    <source>
        <dbReference type="ARBA" id="ARBA00022723"/>
    </source>
</evidence>
<organism evidence="5">
    <name type="scientific">Magallana gigas</name>
    <name type="common">Pacific oyster</name>
    <name type="synonym">Crassostrea gigas</name>
    <dbReference type="NCBI Taxonomy" id="29159"/>
    <lineage>
        <taxon>Eukaryota</taxon>
        <taxon>Metazoa</taxon>
        <taxon>Spiralia</taxon>
        <taxon>Lophotrochozoa</taxon>
        <taxon>Mollusca</taxon>
        <taxon>Bivalvia</taxon>
        <taxon>Autobranchia</taxon>
        <taxon>Pteriomorphia</taxon>
        <taxon>Ostreida</taxon>
        <taxon>Ostreoidea</taxon>
        <taxon>Ostreidae</taxon>
        <taxon>Magallana</taxon>
    </lineage>
</organism>
<dbReference type="InterPro" id="IPR027370">
    <property type="entry name" value="Znf-RING_euk"/>
</dbReference>
<dbReference type="Pfam" id="PF13445">
    <property type="entry name" value="zf-RING_UBOX"/>
    <property type="match status" value="1"/>
</dbReference>
<dbReference type="SMART" id="SM00336">
    <property type="entry name" value="BBOX"/>
    <property type="match status" value="1"/>
</dbReference>
<accession>K1RBG4</accession>
<evidence type="ECO:0000256" key="1">
    <source>
        <dbReference type="ARBA" id="ARBA00022553"/>
    </source>
</evidence>
<dbReference type="Gene3D" id="3.30.40.10">
    <property type="entry name" value="Zinc/RING finger domain, C3HC4 (zinc finger)"/>
    <property type="match status" value="1"/>
</dbReference>
<dbReference type="SUPFAM" id="SSF57845">
    <property type="entry name" value="B-box zinc-binding domain"/>
    <property type="match status" value="1"/>
</dbReference>
<evidence type="ECO:0000256" key="4">
    <source>
        <dbReference type="ARBA" id="ARBA00022833"/>
    </source>
</evidence>
<keyword evidence="4" id="KW-0862">Zinc</keyword>
<dbReference type="SUPFAM" id="SSF57850">
    <property type="entry name" value="RING/U-box"/>
    <property type="match status" value="1"/>
</dbReference>
<dbReference type="GO" id="GO:0045087">
    <property type="term" value="P:innate immune response"/>
    <property type="evidence" value="ECO:0007669"/>
    <property type="project" value="TreeGrafter"/>
</dbReference>
<keyword evidence="1" id="KW-0597">Phosphoprotein</keyword>
<evidence type="ECO:0000313" key="5">
    <source>
        <dbReference type="EMBL" id="EKC43078.1"/>
    </source>
</evidence>
<dbReference type="CDD" id="cd19776">
    <property type="entry name" value="Bbox2_TRIM25_C-IV"/>
    <property type="match status" value="1"/>
</dbReference>
<sequence>MAAGKEKQVSFTTEETTTCPICFESFLTPRILPCSHTFCHNCLSSYIISTCKTKESPVGFPCPLCKSFVPAPSFSIELENWSDLIPINKSVQFLIEKGDKLCDACQREDEEIVANIWCESCSESLCAMCAKYHRKNAASRNHTLVPIADFSKISCGKESMKSTPVVCKDHNKLIDYFCVEHEELCCTKCVCTKHRTCTQVDDIEEAAESLRKSEKIKTLSEELFQFEGSLVKAKSNGADTIKYIDDTSDQIKKESTELRDKIVNHVNALLEDHLSELAHTAKEHRGIVASIVDAVSDRQLLVAQYLHSLEDTEKLPASVLVNEYLKIKKQFACVSKSGFSQIRVQLQSTVSKDLTGILYLKTFTDLKTRMKSIPLWGIDLTSANMKLICELPGSTDNITGGCFLENGDIVLVDNDSSHLLHYSNAVLIHTADLIMEPHDAVCQNNSLLISLNPAFFENEKSSIRQFNLDKFEKNKDEFLTEASVYSMAISGGFIYVACSDVIIKFDQEGNTVQRYPVDMYTYSVATNNSNEIISSSCSTQNVTVMSSCGEKMYTYSTKKLKYPHGLDVNFTGNIFVAGRDSRNIHVLTHKAELLKIFAIESRPTCIKFKENSNVCFVGSCKKTTKVYEFQEVM</sequence>
<dbReference type="PROSITE" id="PS50089">
    <property type="entry name" value="ZF_RING_2"/>
    <property type="match status" value="1"/>
</dbReference>
<proteinExistence type="predicted"/>
<dbReference type="HOGENOM" id="CLU_008645_6_0_1"/>
<evidence type="ECO:0000256" key="3">
    <source>
        <dbReference type="ARBA" id="ARBA00022771"/>
    </source>
</evidence>
<dbReference type="Gene3D" id="2.120.10.30">
    <property type="entry name" value="TolB, C-terminal domain"/>
    <property type="match status" value="1"/>
</dbReference>
<dbReference type="PROSITE" id="PS00518">
    <property type="entry name" value="ZF_RING_1"/>
    <property type="match status" value="1"/>
</dbReference>
<dbReference type="InterPro" id="IPR011042">
    <property type="entry name" value="6-blade_b-propeller_TolB-like"/>
</dbReference>
<dbReference type="InParanoid" id="K1RBG4"/>
<dbReference type="GO" id="GO:0061630">
    <property type="term" value="F:ubiquitin protein ligase activity"/>
    <property type="evidence" value="ECO:0007669"/>
    <property type="project" value="TreeGrafter"/>
</dbReference>
<dbReference type="InterPro" id="IPR047153">
    <property type="entry name" value="TRIM45/56/19-like"/>
</dbReference>
<dbReference type="GO" id="GO:0008270">
    <property type="term" value="F:zinc ion binding"/>
    <property type="evidence" value="ECO:0007669"/>
    <property type="project" value="UniProtKB-KW"/>
</dbReference>
<dbReference type="GO" id="GO:0060340">
    <property type="term" value="P:positive regulation of type I interferon-mediated signaling pathway"/>
    <property type="evidence" value="ECO:0007669"/>
    <property type="project" value="TreeGrafter"/>
</dbReference>
<dbReference type="GO" id="GO:0005654">
    <property type="term" value="C:nucleoplasm"/>
    <property type="evidence" value="ECO:0007669"/>
    <property type="project" value="TreeGrafter"/>
</dbReference>
<dbReference type="InterPro" id="IPR017907">
    <property type="entry name" value="Znf_RING_CS"/>
</dbReference>
<dbReference type="AlphaFoldDB" id="K1RBG4"/>
<keyword evidence="2" id="KW-0479">Metal-binding</keyword>
<dbReference type="InterPro" id="IPR013083">
    <property type="entry name" value="Znf_RING/FYVE/PHD"/>
</dbReference>
<keyword evidence="3" id="KW-0863">Zinc-finger</keyword>
<dbReference type="PANTHER" id="PTHR25462:SF299">
    <property type="entry name" value="E3 UBIQUITIN-PROTEIN LIGASE TRIM56"/>
    <property type="match status" value="1"/>
</dbReference>
<dbReference type="InterPro" id="IPR000315">
    <property type="entry name" value="Znf_B-box"/>
</dbReference>
<dbReference type="InterPro" id="IPR001841">
    <property type="entry name" value="Znf_RING"/>
</dbReference>
<dbReference type="SUPFAM" id="SSF101898">
    <property type="entry name" value="NHL repeat"/>
    <property type="match status" value="1"/>
</dbReference>
<reference evidence="5" key="1">
    <citation type="journal article" date="2012" name="Nature">
        <title>The oyster genome reveals stress adaptation and complexity of shell formation.</title>
        <authorList>
            <person name="Zhang G."/>
            <person name="Fang X."/>
            <person name="Guo X."/>
            <person name="Li L."/>
            <person name="Luo R."/>
            <person name="Xu F."/>
            <person name="Yang P."/>
            <person name="Zhang L."/>
            <person name="Wang X."/>
            <person name="Qi H."/>
            <person name="Xiong Z."/>
            <person name="Que H."/>
            <person name="Xie Y."/>
            <person name="Holland P.W."/>
            <person name="Paps J."/>
            <person name="Zhu Y."/>
            <person name="Wu F."/>
            <person name="Chen Y."/>
            <person name="Wang J."/>
            <person name="Peng C."/>
            <person name="Meng J."/>
            <person name="Yang L."/>
            <person name="Liu J."/>
            <person name="Wen B."/>
            <person name="Zhang N."/>
            <person name="Huang Z."/>
            <person name="Zhu Q."/>
            <person name="Feng Y."/>
            <person name="Mount A."/>
            <person name="Hedgecock D."/>
            <person name="Xu Z."/>
            <person name="Liu Y."/>
            <person name="Domazet-Loso T."/>
            <person name="Du Y."/>
            <person name="Sun X."/>
            <person name="Zhang S."/>
            <person name="Liu B."/>
            <person name="Cheng P."/>
            <person name="Jiang X."/>
            <person name="Li J."/>
            <person name="Fan D."/>
            <person name="Wang W."/>
            <person name="Fu W."/>
            <person name="Wang T."/>
            <person name="Wang B."/>
            <person name="Zhang J."/>
            <person name="Peng Z."/>
            <person name="Li Y."/>
            <person name="Li N."/>
            <person name="Wang J."/>
            <person name="Chen M."/>
            <person name="He Y."/>
            <person name="Tan F."/>
            <person name="Song X."/>
            <person name="Zheng Q."/>
            <person name="Huang R."/>
            <person name="Yang H."/>
            <person name="Du X."/>
            <person name="Chen L."/>
            <person name="Yang M."/>
            <person name="Gaffney P.M."/>
            <person name="Wang S."/>
            <person name="Luo L."/>
            <person name="She Z."/>
            <person name="Ming Y."/>
            <person name="Huang W."/>
            <person name="Zhang S."/>
            <person name="Huang B."/>
            <person name="Zhang Y."/>
            <person name="Qu T."/>
            <person name="Ni P."/>
            <person name="Miao G."/>
            <person name="Wang J."/>
            <person name="Wang Q."/>
            <person name="Steinberg C.E."/>
            <person name="Wang H."/>
            <person name="Li N."/>
            <person name="Qian L."/>
            <person name="Zhang G."/>
            <person name="Li Y."/>
            <person name="Yang H."/>
            <person name="Liu X."/>
            <person name="Wang J."/>
            <person name="Yin Y."/>
            <person name="Wang J."/>
        </authorList>
    </citation>
    <scope>NUCLEOTIDE SEQUENCE [LARGE SCALE GENOMIC DNA]</scope>
    <source>
        <strain evidence="5">05x7-T-G4-1.051#20</strain>
    </source>
</reference>
<dbReference type="Gene3D" id="3.30.160.60">
    <property type="entry name" value="Classic Zinc Finger"/>
    <property type="match status" value="1"/>
</dbReference>
<name>K1RBG4_MAGGI</name>
<protein>
    <submittedName>
        <fullName evidence="5">Tripartite motif-containing protein 45</fullName>
    </submittedName>
</protein>